<dbReference type="OrthoDB" id="2991872at2759"/>
<dbReference type="AlphaFoldDB" id="A0A4Z0Y6R5"/>
<reference evidence="1 2" key="1">
    <citation type="submission" date="2019-03" db="EMBL/GenBank/DDBJ databases">
        <title>Draft genome sequence of Xylaria hypoxylon DSM 108379, a ubiquitous saprotrophic-parasitic fungi on hardwood.</title>
        <authorList>
            <person name="Buettner E."/>
            <person name="Leonhardt S."/>
            <person name="Gebauer A.M."/>
            <person name="Liers C."/>
            <person name="Hofrichter M."/>
            <person name="Kellner H."/>
        </authorList>
    </citation>
    <scope>NUCLEOTIDE SEQUENCE [LARGE SCALE GENOMIC DNA]</scope>
    <source>
        <strain evidence="1 2">DSM 108379</strain>
    </source>
</reference>
<comment type="caution">
    <text evidence="1">The sequence shown here is derived from an EMBL/GenBank/DDBJ whole genome shotgun (WGS) entry which is preliminary data.</text>
</comment>
<proteinExistence type="predicted"/>
<accession>A0A4Z0Y6R5</accession>
<dbReference type="InterPro" id="IPR053175">
    <property type="entry name" value="DHMBA_Reg_Transcription_Factor"/>
</dbReference>
<sequence length="396" mass="44249">MAAYNQFGGEKFRLQSYQNYGRALQVLRKAIQVEDEVTDDRVLTAVLLLCMFKDIGEESWGDSTEHASGLYYLLEKRGVEQLCISRGFELFLLAILKLASRLFLEQVHIFLHQDNTYSDPGGLVALFAPFDPMMHAMSLMTRTMCLRKSLMECAASLQMAQGPKEWLPQPENQRRLGETDQATLHACFEALEEFDSWDTDAAPYWTDTLEVRNIPAALGELAAGTSYYDPKTACIMILIRSARLVLLLSILEYYDVIQISCSKSETWRVGDQAAWTHCIPILEQNIRLTINDMLYCVPFAMGDLDPGGSPDGAAALVVFQPIRLVSYCAYATPEQRQSSQDILNRMKSTIGIRSAVSWEQQASSATLAPQHLGTQSLIRDMALLPMPGTVTLSPPP</sequence>
<evidence type="ECO:0008006" key="3">
    <source>
        <dbReference type="Google" id="ProtNLM"/>
    </source>
</evidence>
<gene>
    <name evidence="1" type="ORF">E0Z10_g9025</name>
</gene>
<dbReference type="PANTHER" id="PTHR38791">
    <property type="entry name" value="ZN(II)2CYS6 TRANSCRIPTION FACTOR (EUROFUNG)-RELATED-RELATED"/>
    <property type="match status" value="1"/>
</dbReference>
<dbReference type="Proteomes" id="UP000297716">
    <property type="component" value="Unassembled WGS sequence"/>
</dbReference>
<dbReference type="EMBL" id="SKBN01000265">
    <property type="protein sequence ID" value="TGJ79739.1"/>
    <property type="molecule type" value="Genomic_DNA"/>
</dbReference>
<evidence type="ECO:0000313" key="1">
    <source>
        <dbReference type="EMBL" id="TGJ79739.1"/>
    </source>
</evidence>
<organism evidence="1 2">
    <name type="scientific">Xylaria hypoxylon</name>
    <dbReference type="NCBI Taxonomy" id="37992"/>
    <lineage>
        <taxon>Eukaryota</taxon>
        <taxon>Fungi</taxon>
        <taxon>Dikarya</taxon>
        <taxon>Ascomycota</taxon>
        <taxon>Pezizomycotina</taxon>
        <taxon>Sordariomycetes</taxon>
        <taxon>Xylariomycetidae</taxon>
        <taxon>Xylariales</taxon>
        <taxon>Xylariaceae</taxon>
        <taxon>Xylaria</taxon>
    </lineage>
</organism>
<evidence type="ECO:0000313" key="2">
    <source>
        <dbReference type="Proteomes" id="UP000297716"/>
    </source>
</evidence>
<protein>
    <recommendedName>
        <fullName evidence="3">Transcription factor domain-containing protein</fullName>
    </recommendedName>
</protein>
<keyword evidence="2" id="KW-1185">Reference proteome</keyword>
<name>A0A4Z0Y6R5_9PEZI</name>